<dbReference type="AlphaFoldDB" id="D0L605"/>
<evidence type="ECO:0000313" key="1">
    <source>
        <dbReference type="EMBL" id="ACY23491.1"/>
    </source>
</evidence>
<gene>
    <name evidence="1" type="ordered locus">Gbro_4349</name>
</gene>
<proteinExistence type="predicted"/>
<reference evidence="1 2" key="2">
    <citation type="journal article" date="2010" name="Stand. Genomic Sci.">
        <title>Complete genome sequence of Gordonia bronchialis type strain (3410).</title>
        <authorList>
            <person name="Ivanova N."/>
            <person name="Sikorski J."/>
            <person name="Jando M."/>
            <person name="Lapidus A."/>
            <person name="Nolan M."/>
            <person name="Lucas S."/>
            <person name="Del Rio T.G."/>
            <person name="Tice H."/>
            <person name="Copeland A."/>
            <person name="Cheng J.F."/>
            <person name="Chen F."/>
            <person name="Bruce D."/>
            <person name="Goodwin L."/>
            <person name="Pitluck S."/>
            <person name="Mavromatis K."/>
            <person name="Ovchinnikova G."/>
            <person name="Pati A."/>
            <person name="Chen A."/>
            <person name="Palaniappan K."/>
            <person name="Land M."/>
            <person name="Hauser L."/>
            <person name="Chang Y.J."/>
            <person name="Jeffries C.D."/>
            <person name="Chain P."/>
            <person name="Saunders E."/>
            <person name="Han C."/>
            <person name="Detter J.C."/>
            <person name="Brettin T."/>
            <person name="Rohde M."/>
            <person name="Goker M."/>
            <person name="Bristow J."/>
            <person name="Eisen J.A."/>
            <person name="Markowitz V."/>
            <person name="Hugenholtz P."/>
            <person name="Klenk H.P."/>
            <person name="Kyrpides N.C."/>
        </authorList>
    </citation>
    <scope>NUCLEOTIDE SEQUENCE [LARGE SCALE GENOMIC DNA]</scope>
    <source>
        <strain evidence="2">ATCC 25592 / DSM 43247 / BCRC 13721 / JCM 3198 / KCTC 3076 / NBRC 16047 / NCTC 10667</strain>
    </source>
</reference>
<name>D0L605_GORB4</name>
<accession>D0L605</accession>
<reference evidence="2" key="1">
    <citation type="submission" date="2009-10" db="EMBL/GenBank/DDBJ databases">
        <title>The complete chromosome of Gordonia bronchialis DSM 43247.</title>
        <authorList>
            <consortium name="US DOE Joint Genome Institute (JGI-PGF)"/>
            <person name="Lucas S."/>
            <person name="Copeland A."/>
            <person name="Lapidus A."/>
            <person name="Glavina del Rio T."/>
            <person name="Dalin E."/>
            <person name="Tice H."/>
            <person name="Bruce D."/>
            <person name="Goodwin L."/>
            <person name="Pitluck S."/>
            <person name="Kyrpides N."/>
            <person name="Mavromatis K."/>
            <person name="Ivanova N."/>
            <person name="Ovchinnikova G."/>
            <person name="Saunders E."/>
            <person name="Brettin T."/>
            <person name="Detter J.C."/>
            <person name="Han C."/>
            <person name="Larimer F."/>
            <person name="Land M."/>
            <person name="Hauser L."/>
            <person name="Markowitz V."/>
            <person name="Cheng J.-F."/>
            <person name="Hugenholtz P."/>
            <person name="Woyke T."/>
            <person name="Wu D."/>
            <person name="Jando M."/>
            <person name="Schneider S."/>
            <person name="Goeker M."/>
            <person name="Klenk H.-P."/>
            <person name="Eisen J.A."/>
        </authorList>
    </citation>
    <scope>NUCLEOTIDE SEQUENCE [LARGE SCALE GENOMIC DNA]</scope>
    <source>
        <strain evidence="2">ATCC 25592 / DSM 43247 / BCRC 13721 / JCM 3198 / KCTC 3076 / NBRC 16047 / NCTC 10667</strain>
    </source>
</reference>
<organism evidence="1 2">
    <name type="scientific">Gordonia bronchialis (strain ATCC 25592 / DSM 43247 / BCRC 13721 / JCM 3198 / KCTC 3076 / NBRC 16047 / NCTC 10667)</name>
    <name type="common">Rhodococcus bronchialis</name>
    <dbReference type="NCBI Taxonomy" id="526226"/>
    <lineage>
        <taxon>Bacteria</taxon>
        <taxon>Bacillati</taxon>
        <taxon>Actinomycetota</taxon>
        <taxon>Actinomycetes</taxon>
        <taxon>Mycobacteriales</taxon>
        <taxon>Gordoniaceae</taxon>
        <taxon>Gordonia</taxon>
    </lineage>
</organism>
<dbReference type="RefSeq" id="WP_012835981.1">
    <property type="nucleotide sequence ID" value="NC_013441.1"/>
</dbReference>
<dbReference type="eggNOG" id="ENOG5031KT9">
    <property type="taxonomic scope" value="Bacteria"/>
</dbReference>
<dbReference type="STRING" id="526226.Gbro_4349"/>
<keyword evidence="2" id="KW-1185">Reference proteome</keyword>
<dbReference type="KEGG" id="gbr:Gbro_4349"/>
<dbReference type="Proteomes" id="UP000001219">
    <property type="component" value="Chromosome"/>
</dbReference>
<dbReference type="EMBL" id="CP001802">
    <property type="protein sequence ID" value="ACY23491.1"/>
    <property type="molecule type" value="Genomic_DNA"/>
</dbReference>
<evidence type="ECO:0000313" key="2">
    <source>
        <dbReference type="Proteomes" id="UP000001219"/>
    </source>
</evidence>
<dbReference type="HOGENOM" id="CLU_035490_0_0_11"/>
<sequence length="459" mass="49303">MVGVQVGWRRIVVAGVSMALALSIALTAGERGFTAAAAPKSDRPAAPTECVGSRFATLGAVYDAVFDSFLPMMPAQIRDRSAAIKARAHRDMGALRISTLAVSAHPYDLGADDRDPIMKYRDPISQWIVTQLVNVRDGREGQAITVENLTVAQAVETVWLYLYVTVMVPLTIARRTIPSIATIAGPLTVGTLISLPIFLGVYGATALYTNLSQKLVSACIVSVTASQKRNAGKPIKDLRFANSVPAIVRDIASQVSVADADSCRPVGDLPVSRIVDRTSRYLQAITRDAAADRQIADLTGRVQHFLRSHRMHHNLIPADPADFSSGEGALSQIGNFLIPYVGGAPLDIAIGLNHNLREGHIGETVPMSDLTVTKSLTAAYYTYALTAHMVELVWRYGASDPTASLINSLVPGLGVTADMIPRSTGILGAPNLYGLVVYHNVLRSLCLTEDRRPASTPRW</sequence>
<protein>
    <submittedName>
        <fullName evidence="1">Uncharacterized protein</fullName>
    </submittedName>
</protein>